<accession>A0AAN7KBZ5</accession>
<keyword evidence="2" id="KW-0689">Ribosomal protein</keyword>
<gene>
    <name evidence="5" type="ORF">SAY87_029988</name>
</gene>
<dbReference type="GO" id="GO:0000462">
    <property type="term" value="P:maturation of SSU-rRNA from tricistronic rRNA transcript (SSU-rRNA, 5.8S rRNA, LSU-rRNA)"/>
    <property type="evidence" value="ECO:0007669"/>
    <property type="project" value="TreeGrafter"/>
</dbReference>
<dbReference type="PANTHER" id="PTHR21569:SF16">
    <property type="entry name" value="RIBOSOMAL PROTEIN S16"/>
    <property type="match status" value="1"/>
</dbReference>
<dbReference type="Gene3D" id="3.30.230.10">
    <property type="match status" value="1"/>
</dbReference>
<evidence type="ECO:0000313" key="5">
    <source>
        <dbReference type="EMBL" id="KAK4762104.1"/>
    </source>
</evidence>
<dbReference type="GO" id="GO:0003735">
    <property type="term" value="F:structural constituent of ribosome"/>
    <property type="evidence" value="ECO:0007669"/>
    <property type="project" value="InterPro"/>
</dbReference>
<dbReference type="InterPro" id="IPR020568">
    <property type="entry name" value="Ribosomal_Su5_D2-typ_SF"/>
</dbReference>
<dbReference type="InterPro" id="IPR000754">
    <property type="entry name" value="Ribosomal_uS9"/>
</dbReference>
<evidence type="ECO:0000256" key="1">
    <source>
        <dbReference type="ARBA" id="ARBA00005251"/>
    </source>
</evidence>
<evidence type="ECO:0000256" key="3">
    <source>
        <dbReference type="ARBA" id="ARBA00023274"/>
    </source>
</evidence>
<keyword evidence="6" id="KW-1185">Reference proteome</keyword>
<evidence type="ECO:0000256" key="4">
    <source>
        <dbReference type="SAM" id="MobiDB-lite"/>
    </source>
</evidence>
<keyword evidence="3" id="KW-0687">Ribonucleoprotein</keyword>
<comment type="similarity">
    <text evidence="1">Belongs to the universal ribosomal protein uS9 family.</text>
</comment>
<organism evidence="5 6">
    <name type="scientific">Trapa incisa</name>
    <dbReference type="NCBI Taxonomy" id="236973"/>
    <lineage>
        <taxon>Eukaryota</taxon>
        <taxon>Viridiplantae</taxon>
        <taxon>Streptophyta</taxon>
        <taxon>Embryophyta</taxon>
        <taxon>Tracheophyta</taxon>
        <taxon>Spermatophyta</taxon>
        <taxon>Magnoliopsida</taxon>
        <taxon>eudicotyledons</taxon>
        <taxon>Gunneridae</taxon>
        <taxon>Pentapetalae</taxon>
        <taxon>rosids</taxon>
        <taxon>malvids</taxon>
        <taxon>Myrtales</taxon>
        <taxon>Lythraceae</taxon>
        <taxon>Trapa</taxon>
    </lineage>
</organism>
<feature type="region of interest" description="Disordered" evidence="4">
    <location>
        <begin position="170"/>
        <end position="213"/>
    </location>
</feature>
<reference evidence="5 6" key="1">
    <citation type="journal article" date="2023" name="Hortic Res">
        <title>Pangenome of water caltrop reveals structural variations and asymmetric subgenome divergence after allopolyploidization.</title>
        <authorList>
            <person name="Zhang X."/>
            <person name="Chen Y."/>
            <person name="Wang L."/>
            <person name="Yuan Y."/>
            <person name="Fang M."/>
            <person name="Shi L."/>
            <person name="Lu R."/>
            <person name="Comes H.P."/>
            <person name="Ma Y."/>
            <person name="Chen Y."/>
            <person name="Huang G."/>
            <person name="Zhou Y."/>
            <person name="Zheng Z."/>
            <person name="Qiu Y."/>
        </authorList>
    </citation>
    <scope>NUCLEOTIDE SEQUENCE [LARGE SCALE GENOMIC DNA]</scope>
    <source>
        <tissue evidence="5">Roots</tissue>
    </source>
</reference>
<dbReference type="SUPFAM" id="SSF55021">
    <property type="entry name" value="ACT-like"/>
    <property type="match status" value="1"/>
</dbReference>
<dbReference type="Pfam" id="PF00380">
    <property type="entry name" value="Ribosomal_S9"/>
    <property type="match status" value="1"/>
</dbReference>
<dbReference type="GO" id="GO:0006412">
    <property type="term" value="P:translation"/>
    <property type="evidence" value="ECO:0007669"/>
    <property type="project" value="InterPro"/>
</dbReference>
<dbReference type="AlphaFoldDB" id="A0AAN7KBZ5"/>
<dbReference type="InterPro" id="IPR045865">
    <property type="entry name" value="ACT-like_dom_sf"/>
</dbReference>
<evidence type="ECO:0000256" key="2">
    <source>
        <dbReference type="ARBA" id="ARBA00022980"/>
    </source>
</evidence>
<comment type="caution">
    <text evidence="5">The sequence shown here is derived from an EMBL/GenBank/DDBJ whole genome shotgun (WGS) entry which is preliminary data.</text>
</comment>
<dbReference type="EMBL" id="JAXIOK010000009">
    <property type="protein sequence ID" value="KAK4762104.1"/>
    <property type="molecule type" value="Genomic_DNA"/>
</dbReference>
<dbReference type="Proteomes" id="UP001345219">
    <property type="component" value="Chromosome 23"/>
</dbReference>
<dbReference type="PANTHER" id="PTHR21569">
    <property type="entry name" value="RIBOSOMAL PROTEIN S9"/>
    <property type="match status" value="1"/>
</dbReference>
<proteinExistence type="inferred from homology"/>
<protein>
    <recommendedName>
        <fullName evidence="7">ACT domain-containing protein</fullName>
    </recommendedName>
</protein>
<name>A0AAN7KBZ5_9MYRT</name>
<evidence type="ECO:0008006" key="7">
    <source>
        <dbReference type="Google" id="ProtNLM"/>
    </source>
</evidence>
<sequence>MPVEAVESVQCSGRKKTAVAVTYRKRGRGLIKDDGVPIEILEPEILRFKAYEPILLLRRHRFADVDMSIRVKGGDHTSQDGVVGLVVMARNVRTVLVADPVRAQEIRRSWRSCQGGTGAGAGGFMADVVEGNGPSWMEAEQSDPIDSLDPLGEVVRRYTKYMLRHLHDQAFDSGRVPQQDGPPPPPPHKRPTFGTHQHPRTETLTQTHRSPPSIDFTTVGDVACISVRCMDKPGLLTSMCPMLQRNKVELVSMEVSSTDERRICSFILNIRSRGLRPDQMLAGITVNDIYDRVVEEIRSSLQ</sequence>
<dbReference type="GO" id="GO:0022627">
    <property type="term" value="C:cytosolic small ribosomal subunit"/>
    <property type="evidence" value="ECO:0007669"/>
    <property type="project" value="TreeGrafter"/>
</dbReference>
<dbReference type="GO" id="GO:0003723">
    <property type="term" value="F:RNA binding"/>
    <property type="evidence" value="ECO:0007669"/>
    <property type="project" value="TreeGrafter"/>
</dbReference>
<dbReference type="SUPFAM" id="SSF54211">
    <property type="entry name" value="Ribosomal protein S5 domain 2-like"/>
    <property type="match status" value="1"/>
</dbReference>
<evidence type="ECO:0000313" key="6">
    <source>
        <dbReference type="Proteomes" id="UP001345219"/>
    </source>
</evidence>
<dbReference type="InterPro" id="IPR014721">
    <property type="entry name" value="Ribsml_uS5_D2-typ_fold_subgr"/>
</dbReference>